<dbReference type="Proteomes" id="UP000001753">
    <property type="component" value="Chromosome"/>
</dbReference>
<sequence length="38" mass="4618">MYFYPNNDDTLYRQNDKLIRSIEKAINEEYSAIHCYAD</sequence>
<dbReference type="HOGENOM" id="CLU_210748_0_0_9"/>
<reference evidence="1" key="1">
    <citation type="journal article" date="2012" name="Genome Res.">
        <title>Genomic characterization of the Bacillus cereus sensu lato species: Backdrop to the evolution of Bacillus anthracis.</title>
        <authorList>
            <person name="Zwick M.E."/>
            <person name="Joseph S.J."/>
            <person name="Didelot X."/>
            <person name="Chen P.E."/>
            <person name="Bishop-Lilly K.A."/>
            <person name="Stewart A.C."/>
            <person name="Willner K."/>
            <person name="Nolan N."/>
            <person name="Lentz S."/>
            <person name="Thomason M.K."/>
            <person name="Sozhamannan S."/>
            <person name="Mateczun A.J."/>
            <person name="Du L."/>
            <person name="Read T.D."/>
        </authorList>
    </citation>
    <scope>NUCLEOTIDE SEQUENCE [LARGE SCALE GENOMIC DNA]</scope>
    <source>
        <strain evidence="1">AH603</strain>
    </source>
</reference>
<proteinExistence type="predicted"/>
<comment type="caution">
    <text evidence="1">The sequence shown here is derived from an EMBL/GenBank/DDBJ whole genome shotgun (WGS) entry which is preliminary data.</text>
</comment>
<name>C2XYS1_BACMY</name>
<gene>
    <name evidence="1" type="ORF">bcere0026_38540</name>
</gene>
<accession>C2XYS1</accession>
<organism evidence="1">
    <name type="scientific">Bacillus mycoides</name>
    <dbReference type="NCBI Taxonomy" id="1405"/>
    <lineage>
        <taxon>Bacteria</taxon>
        <taxon>Bacillati</taxon>
        <taxon>Bacillota</taxon>
        <taxon>Bacilli</taxon>
        <taxon>Bacillales</taxon>
        <taxon>Bacillaceae</taxon>
        <taxon>Bacillus</taxon>
        <taxon>Bacillus cereus group</taxon>
    </lineage>
</organism>
<evidence type="ECO:0000313" key="1">
    <source>
        <dbReference type="EMBL" id="EEL69185.1"/>
    </source>
</evidence>
<dbReference type="AlphaFoldDB" id="C2XYS1"/>
<protein>
    <submittedName>
        <fullName evidence="1">Uncharacterized protein</fullName>
    </submittedName>
</protein>
<dbReference type="EMBL" id="ACMP01000105">
    <property type="protein sequence ID" value="EEL69185.1"/>
    <property type="molecule type" value="Genomic_DNA"/>
</dbReference>